<dbReference type="EMBL" id="DF933807">
    <property type="protein sequence ID" value="GAM33556.1"/>
    <property type="molecule type" value="Genomic_DNA"/>
</dbReference>
<protein>
    <submittedName>
        <fullName evidence="1">Polyketide synthase</fullName>
    </submittedName>
</protein>
<reference evidence="2" key="1">
    <citation type="journal article" date="2015" name="Genome Announc.">
        <title>Draft genome sequence of Talaromyces cellulolyticus strain Y-94, a source of lignocellulosic biomass-degrading enzymes.</title>
        <authorList>
            <person name="Fujii T."/>
            <person name="Koike H."/>
            <person name="Sawayama S."/>
            <person name="Yano S."/>
            <person name="Inoue H."/>
        </authorList>
    </citation>
    <scope>NUCLEOTIDE SEQUENCE [LARGE SCALE GENOMIC DNA]</scope>
    <source>
        <strain evidence="2">Y-94</strain>
    </source>
</reference>
<name>A0A0B8N3Y6_TALPI</name>
<sequence>MIVEVGYLHENPEIEATLLRKCIQPLNEEEFVQVLDFGISAPGSDAEFVGGKFIGGELAHTLTGLESYGVHKLMAQGFEVHNGVIDETRTFIFAASLRVKKDEKAEEQDGNSGSLEAGALWFKELPPGTAPIFTPEASAPMVLDAMLRLTKKRFSNTILMQLDAVDEHVSLPSTGVDSMFAAEFRTCSQYTQG</sequence>
<dbReference type="AlphaFoldDB" id="A0A0B8N3Y6"/>
<evidence type="ECO:0000313" key="1">
    <source>
        <dbReference type="EMBL" id="GAM33556.1"/>
    </source>
</evidence>
<evidence type="ECO:0000313" key="2">
    <source>
        <dbReference type="Proteomes" id="UP000053095"/>
    </source>
</evidence>
<accession>A0A0B8N3Y6</accession>
<organism evidence="1 2">
    <name type="scientific">Talaromyces pinophilus</name>
    <name type="common">Penicillium pinophilum</name>
    <dbReference type="NCBI Taxonomy" id="128442"/>
    <lineage>
        <taxon>Eukaryota</taxon>
        <taxon>Fungi</taxon>
        <taxon>Dikarya</taxon>
        <taxon>Ascomycota</taxon>
        <taxon>Pezizomycotina</taxon>
        <taxon>Eurotiomycetes</taxon>
        <taxon>Eurotiomycetidae</taxon>
        <taxon>Eurotiales</taxon>
        <taxon>Trichocomaceae</taxon>
        <taxon>Talaromyces</taxon>
        <taxon>Talaromyces sect. Talaromyces</taxon>
    </lineage>
</organism>
<dbReference type="Proteomes" id="UP000053095">
    <property type="component" value="Unassembled WGS sequence"/>
</dbReference>
<keyword evidence="2" id="KW-1185">Reference proteome</keyword>
<proteinExistence type="predicted"/>
<gene>
    <name evidence="1" type="ORF">TCE0_011f00534</name>
</gene>